<sequence>MRRQLLYFGIFAAAVFIIIGGSVWYFWPDPTCSDGKKNGGEEGIDCGGSCATPCLEKIKDIGVEWKRFFKIREGFYDVAALINNQNFFAGLESIKYQFKLYDANNILIANRDGETFVNAGERQVIFESNIQTGFRIPRYVYVEFENKKNWKYVSKEKTFLSVVKKDFVNFPFPRVSAEIRNESVSETKNVLVTAIIYDSEGNIQGVSFTKIDVIFPESSKSSFFTWPVPFEKEPAAIEIFATTDLTK</sequence>
<keyword evidence="1" id="KW-1133">Transmembrane helix</keyword>
<gene>
    <name evidence="2" type="ORF">A3A10_01205</name>
</gene>
<evidence type="ECO:0000313" key="2">
    <source>
        <dbReference type="EMBL" id="OHA14952.1"/>
    </source>
</evidence>
<accession>A0A1G2LVR2</accession>
<name>A0A1G2LVR2_9BACT</name>
<keyword evidence="1" id="KW-0812">Transmembrane</keyword>
<feature type="transmembrane region" description="Helical" evidence="1">
    <location>
        <begin position="5"/>
        <end position="27"/>
    </location>
</feature>
<dbReference type="Proteomes" id="UP000178116">
    <property type="component" value="Unassembled WGS sequence"/>
</dbReference>
<keyword evidence="1" id="KW-0472">Membrane</keyword>
<evidence type="ECO:0000313" key="3">
    <source>
        <dbReference type="Proteomes" id="UP000178116"/>
    </source>
</evidence>
<reference evidence="2 3" key="1">
    <citation type="journal article" date="2016" name="Nat. Commun.">
        <title>Thousands of microbial genomes shed light on interconnected biogeochemical processes in an aquifer system.</title>
        <authorList>
            <person name="Anantharaman K."/>
            <person name="Brown C.T."/>
            <person name="Hug L.A."/>
            <person name="Sharon I."/>
            <person name="Castelle C.J."/>
            <person name="Probst A.J."/>
            <person name="Thomas B.C."/>
            <person name="Singh A."/>
            <person name="Wilkins M.J."/>
            <person name="Karaoz U."/>
            <person name="Brodie E.L."/>
            <person name="Williams K.H."/>
            <person name="Hubbard S.S."/>
            <person name="Banfield J.F."/>
        </authorList>
    </citation>
    <scope>NUCLEOTIDE SEQUENCE [LARGE SCALE GENOMIC DNA]</scope>
</reference>
<proteinExistence type="predicted"/>
<evidence type="ECO:0000256" key="1">
    <source>
        <dbReference type="SAM" id="Phobius"/>
    </source>
</evidence>
<dbReference type="AlphaFoldDB" id="A0A1G2LVR2"/>
<comment type="caution">
    <text evidence="2">The sequence shown here is derived from an EMBL/GenBank/DDBJ whole genome shotgun (WGS) entry which is preliminary data.</text>
</comment>
<protein>
    <submittedName>
        <fullName evidence="2">Uncharacterized protein</fullName>
    </submittedName>
</protein>
<dbReference type="EMBL" id="MHRA01000035">
    <property type="protein sequence ID" value="OHA14952.1"/>
    <property type="molecule type" value="Genomic_DNA"/>
</dbReference>
<organism evidence="2 3">
    <name type="scientific">Candidatus Tagabacteria bacterium RIFCSPLOWO2_01_FULL_42_9</name>
    <dbReference type="NCBI Taxonomy" id="1802296"/>
    <lineage>
        <taxon>Bacteria</taxon>
        <taxon>Candidatus Tagaibacteriota</taxon>
    </lineage>
</organism>